<proteinExistence type="predicted"/>
<protein>
    <submittedName>
        <fullName evidence="2">Uncharacterized protein</fullName>
    </submittedName>
</protein>
<keyword evidence="1" id="KW-1133">Transmembrane helix</keyword>
<sequence>MCVVCSGLGVLRLGLNVMVWWLQTDNPTTDIGAVLLLPAIATLGMFSVRIDRHIPPPQSHSDYSIRLFSFIPRGESRWE</sequence>
<dbReference type="EMBL" id="JAULSV010000007">
    <property type="protein sequence ID" value="KAK0638798.1"/>
    <property type="molecule type" value="Genomic_DNA"/>
</dbReference>
<reference evidence="2" key="1">
    <citation type="submission" date="2023-06" db="EMBL/GenBank/DDBJ databases">
        <title>Genome-scale phylogeny and comparative genomics of the fungal order Sordariales.</title>
        <authorList>
            <consortium name="Lawrence Berkeley National Laboratory"/>
            <person name="Hensen N."/>
            <person name="Bonometti L."/>
            <person name="Westerberg I."/>
            <person name="Brannstrom I.O."/>
            <person name="Guillou S."/>
            <person name="Cros-Aarteil S."/>
            <person name="Calhoun S."/>
            <person name="Haridas S."/>
            <person name="Kuo A."/>
            <person name="Mondo S."/>
            <person name="Pangilinan J."/>
            <person name="Riley R."/>
            <person name="Labutti K."/>
            <person name="Andreopoulos B."/>
            <person name="Lipzen A."/>
            <person name="Chen C."/>
            <person name="Yanf M."/>
            <person name="Daum C."/>
            <person name="Ng V."/>
            <person name="Clum A."/>
            <person name="Steindorff A."/>
            <person name="Ohm R."/>
            <person name="Martin F."/>
            <person name="Silar P."/>
            <person name="Natvig D."/>
            <person name="Lalanne C."/>
            <person name="Gautier V."/>
            <person name="Ament-Velasquez S.L."/>
            <person name="Kruys A."/>
            <person name="Hutchinson M.I."/>
            <person name="Powell A.J."/>
            <person name="Barry K."/>
            <person name="Miller A.N."/>
            <person name="Grigoriev I.V."/>
            <person name="Debuchy R."/>
            <person name="Gladieux P."/>
            <person name="Thoren M.H."/>
            <person name="Johannesson H."/>
        </authorList>
    </citation>
    <scope>NUCLEOTIDE SEQUENCE</scope>
    <source>
        <strain evidence="2">SMH2532-1</strain>
    </source>
</reference>
<dbReference type="Proteomes" id="UP001174936">
    <property type="component" value="Unassembled WGS sequence"/>
</dbReference>
<feature type="transmembrane region" description="Helical" evidence="1">
    <location>
        <begin position="31"/>
        <end position="50"/>
    </location>
</feature>
<keyword evidence="1" id="KW-0472">Membrane</keyword>
<organism evidence="2 3">
    <name type="scientific">Cercophora newfieldiana</name>
    <dbReference type="NCBI Taxonomy" id="92897"/>
    <lineage>
        <taxon>Eukaryota</taxon>
        <taxon>Fungi</taxon>
        <taxon>Dikarya</taxon>
        <taxon>Ascomycota</taxon>
        <taxon>Pezizomycotina</taxon>
        <taxon>Sordariomycetes</taxon>
        <taxon>Sordariomycetidae</taxon>
        <taxon>Sordariales</taxon>
        <taxon>Lasiosphaeriaceae</taxon>
        <taxon>Cercophora</taxon>
    </lineage>
</organism>
<gene>
    <name evidence="2" type="ORF">B0T16DRAFT_421860</name>
</gene>
<keyword evidence="3" id="KW-1185">Reference proteome</keyword>
<evidence type="ECO:0000256" key="1">
    <source>
        <dbReference type="SAM" id="Phobius"/>
    </source>
</evidence>
<accession>A0AA40CIK1</accession>
<comment type="caution">
    <text evidence="2">The sequence shown here is derived from an EMBL/GenBank/DDBJ whole genome shotgun (WGS) entry which is preliminary data.</text>
</comment>
<evidence type="ECO:0000313" key="2">
    <source>
        <dbReference type="EMBL" id="KAK0638798.1"/>
    </source>
</evidence>
<name>A0AA40CIK1_9PEZI</name>
<evidence type="ECO:0000313" key="3">
    <source>
        <dbReference type="Proteomes" id="UP001174936"/>
    </source>
</evidence>
<dbReference type="AlphaFoldDB" id="A0AA40CIK1"/>
<keyword evidence="1" id="KW-0812">Transmembrane</keyword>